<sequence length="154" mass="17968">MGVRNVVPIHDIVKPDIFEDKIELISTCEMSIDELKAFALVLKYAAVVMEKDGITKESIKKASVVFLGSDELIIDEEDEKCCASTFSLIIYHMNRLRKANNFLIITYAYIEEIVHHFWNIHDETEVKYKGLEIMKYLNPNVTIDTLKRWNINWK</sequence>
<dbReference type="RefSeq" id="WP_268803344.1">
    <property type="nucleotide sequence ID" value="NZ_JAPRAY010000003.1"/>
</dbReference>
<evidence type="ECO:0000313" key="1">
    <source>
        <dbReference type="EMBL" id="MCZ0666491.1"/>
    </source>
</evidence>
<name>A0A9Q4EWX0_MEDGN</name>
<organism evidence="1 2">
    <name type="scientific">Mediterraneibacter gnavus</name>
    <name type="common">Ruminococcus gnavus</name>
    <dbReference type="NCBI Taxonomy" id="33038"/>
    <lineage>
        <taxon>Bacteria</taxon>
        <taxon>Bacillati</taxon>
        <taxon>Bacillota</taxon>
        <taxon>Clostridia</taxon>
        <taxon>Lachnospirales</taxon>
        <taxon>Lachnospiraceae</taxon>
        <taxon>Mediterraneibacter</taxon>
    </lineage>
</organism>
<accession>A0A9Q4EWX0</accession>
<protein>
    <submittedName>
        <fullName evidence="1">Uncharacterized protein</fullName>
    </submittedName>
</protein>
<dbReference type="EMBL" id="JAPRAY010000003">
    <property type="protein sequence ID" value="MCZ0666491.1"/>
    <property type="molecule type" value="Genomic_DNA"/>
</dbReference>
<dbReference type="Proteomes" id="UP001079535">
    <property type="component" value="Unassembled WGS sequence"/>
</dbReference>
<reference evidence="1" key="1">
    <citation type="submission" date="2022-11" db="EMBL/GenBank/DDBJ databases">
        <title>Temperate bacteriophages infecting mucin-degrading bacterium Ruminococcus gnavus from the human gut.</title>
        <authorList>
            <person name="Buttimer C."/>
        </authorList>
    </citation>
    <scope>NUCLEOTIDE SEQUENCE</scope>
    <source>
        <strain evidence="1">CCUG 49994</strain>
    </source>
</reference>
<comment type="caution">
    <text evidence="1">The sequence shown here is derived from an EMBL/GenBank/DDBJ whole genome shotgun (WGS) entry which is preliminary data.</text>
</comment>
<evidence type="ECO:0000313" key="2">
    <source>
        <dbReference type="Proteomes" id="UP001079535"/>
    </source>
</evidence>
<proteinExistence type="predicted"/>
<gene>
    <name evidence="1" type="ORF">OZZ17_02925</name>
</gene>
<dbReference type="AlphaFoldDB" id="A0A9Q4EWX0"/>